<dbReference type="AlphaFoldDB" id="A0ABC9TS03"/>
<accession>A0ABC9TS03</accession>
<organism evidence="1 2">
    <name type="scientific">[Clostridium] symbiosum ATCC 14940</name>
    <dbReference type="NCBI Taxonomy" id="411472"/>
    <lineage>
        <taxon>Bacteria</taxon>
        <taxon>Bacillati</taxon>
        <taxon>Bacillota</taxon>
        <taxon>Clostridia</taxon>
        <taxon>Lachnospirales</taxon>
        <taxon>Lachnospiraceae</taxon>
        <taxon>Otoolea</taxon>
    </lineage>
</organism>
<protein>
    <submittedName>
        <fullName evidence="1">Uncharacterized protein</fullName>
    </submittedName>
</protein>
<dbReference type="Proteomes" id="UP000016491">
    <property type="component" value="Unassembled WGS sequence"/>
</dbReference>
<sequence length="72" mass="8159">MGRHRTVGGFIRVIRIIQTFCFFKSFELFDKPVSGLGIIFLDPGFDSGGSKRSIEALEVSMFWRIGSVRSTR</sequence>
<name>A0ABC9TS03_CLOSY</name>
<gene>
    <name evidence="1" type="ORF">CLOSYM_04356</name>
</gene>
<comment type="caution">
    <text evidence="1">The sequence shown here is derived from an EMBL/GenBank/DDBJ whole genome shotgun (WGS) entry which is preliminary data.</text>
</comment>
<proteinExistence type="predicted"/>
<evidence type="ECO:0000313" key="2">
    <source>
        <dbReference type="Proteomes" id="UP000016491"/>
    </source>
</evidence>
<reference evidence="1 2" key="1">
    <citation type="submission" date="2013-07" db="EMBL/GenBank/DDBJ databases">
        <authorList>
            <person name="Weinstock G."/>
            <person name="Sodergren E."/>
            <person name="Wylie T."/>
            <person name="Fulton L."/>
            <person name="Fulton R."/>
            <person name="Fronick C."/>
            <person name="O'Laughlin M."/>
            <person name="Godfrey J."/>
            <person name="Miner T."/>
            <person name="Herter B."/>
            <person name="Appelbaum E."/>
            <person name="Cordes M."/>
            <person name="Lek S."/>
            <person name="Wollam A."/>
            <person name="Pepin K.H."/>
            <person name="Palsikar V.B."/>
            <person name="Mitreva M."/>
            <person name="Wilson R.K."/>
        </authorList>
    </citation>
    <scope>NUCLEOTIDE SEQUENCE [LARGE SCALE GENOMIC DNA]</scope>
    <source>
        <strain evidence="1 2">ATCC 14940</strain>
    </source>
</reference>
<evidence type="ECO:0000313" key="1">
    <source>
        <dbReference type="EMBL" id="ERI74098.1"/>
    </source>
</evidence>
<dbReference type="EMBL" id="AWSU01000344">
    <property type="protein sequence ID" value="ERI74098.1"/>
    <property type="molecule type" value="Genomic_DNA"/>
</dbReference>